<feature type="region of interest" description="Disordered" evidence="1">
    <location>
        <begin position="150"/>
        <end position="170"/>
    </location>
</feature>
<evidence type="ECO:0000313" key="3">
    <source>
        <dbReference type="EMBL" id="MBL0885933.1"/>
    </source>
</evidence>
<sequence length="170" mass="17913">MSNDSSPPGADPHATAAHLRRAVGDLVRAGRARDGLPPVPAAVMDLLDRNGPMTTSDLAAIRRVRHQTMAATVKELVQAGHVAAVADPADGRKKVLDLTPAGQDALDGDREARLGRLADAMARCLDEHEVRELSAALGLVDRITAALGDAVPLRPRSQQATRSAPPPRPR</sequence>
<comment type="caution">
    <text evidence="3">The sequence shown here is derived from an EMBL/GenBank/DDBJ whole genome shotgun (WGS) entry which is preliminary data.</text>
</comment>
<keyword evidence="4" id="KW-1185">Reference proteome</keyword>
<dbReference type="InterPro" id="IPR000835">
    <property type="entry name" value="HTH_MarR-typ"/>
</dbReference>
<name>A0ABS1LJD1_9MICO</name>
<dbReference type="PANTHER" id="PTHR39515:SF2">
    <property type="entry name" value="HTH-TYPE TRANSCRIPTIONAL REGULATOR RV0880"/>
    <property type="match status" value="1"/>
</dbReference>
<dbReference type="InterPro" id="IPR036388">
    <property type="entry name" value="WH-like_DNA-bd_sf"/>
</dbReference>
<accession>A0ABS1LJD1</accession>
<evidence type="ECO:0000256" key="1">
    <source>
        <dbReference type="SAM" id="MobiDB-lite"/>
    </source>
</evidence>
<evidence type="ECO:0000259" key="2">
    <source>
        <dbReference type="SMART" id="SM00347"/>
    </source>
</evidence>
<dbReference type="RefSeq" id="WP_201845780.1">
    <property type="nucleotide sequence ID" value="NZ_JABBYC010000007.1"/>
</dbReference>
<protein>
    <submittedName>
        <fullName evidence="3">MarR family transcriptional regulator</fullName>
    </submittedName>
</protein>
<dbReference type="SUPFAM" id="SSF46785">
    <property type="entry name" value="Winged helix' DNA-binding domain"/>
    <property type="match status" value="1"/>
</dbReference>
<dbReference type="EMBL" id="JABBYC010000007">
    <property type="protein sequence ID" value="MBL0885933.1"/>
    <property type="molecule type" value="Genomic_DNA"/>
</dbReference>
<dbReference type="InterPro" id="IPR036390">
    <property type="entry name" value="WH_DNA-bd_sf"/>
</dbReference>
<dbReference type="Proteomes" id="UP000675409">
    <property type="component" value="Unassembled WGS sequence"/>
</dbReference>
<dbReference type="Gene3D" id="1.10.10.10">
    <property type="entry name" value="Winged helix-like DNA-binding domain superfamily/Winged helix DNA-binding domain"/>
    <property type="match status" value="1"/>
</dbReference>
<dbReference type="InterPro" id="IPR052526">
    <property type="entry name" value="HTH-type_Bedaq_tolerance"/>
</dbReference>
<evidence type="ECO:0000313" key="4">
    <source>
        <dbReference type="Proteomes" id="UP000675409"/>
    </source>
</evidence>
<dbReference type="SMART" id="SM00347">
    <property type="entry name" value="HTH_MARR"/>
    <property type="match status" value="1"/>
</dbReference>
<proteinExistence type="predicted"/>
<dbReference type="Pfam" id="PF12802">
    <property type="entry name" value="MarR_2"/>
    <property type="match status" value="1"/>
</dbReference>
<dbReference type="Gene3D" id="1.10.287.100">
    <property type="match status" value="1"/>
</dbReference>
<gene>
    <name evidence="3" type="ORF">HGK34_06525</name>
</gene>
<feature type="domain" description="HTH marR-type" evidence="2">
    <location>
        <begin position="29"/>
        <end position="129"/>
    </location>
</feature>
<organism evidence="3 4">
    <name type="scientific">Myceligenerans indicum</name>
    <dbReference type="NCBI Taxonomy" id="2593663"/>
    <lineage>
        <taxon>Bacteria</taxon>
        <taxon>Bacillati</taxon>
        <taxon>Actinomycetota</taxon>
        <taxon>Actinomycetes</taxon>
        <taxon>Micrococcales</taxon>
        <taxon>Promicromonosporaceae</taxon>
        <taxon>Myceligenerans</taxon>
    </lineage>
</organism>
<dbReference type="PANTHER" id="PTHR39515">
    <property type="entry name" value="CONSERVED PROTEIN"/>
    <property type="match status" value="1"/>
</dbReference>
<reference evidence="3 4" key="1">
    <citation type="journal article" date="2021" name="Arch. Microbiol.">
        <title>Myceligenerans indicum sp. nov., an actinobacterium isolated from mangrove sediment of Sundarbans, India.</title>
        <authorList>
            <person name="Asha K."/>
            <person name="Bhadury P."/>
        </authorList>
    </citation>
    <scope>NUCLEOTIDE SEQUENCE [LARGE SCALE GENOMIC DNA]</scope>
    <source>
        <strain evidence="3 4">I2</strain>
    </source>
</reference>